<dbReference type="AlphaFoldDB" id="I8J2L7"/>
<protein>
    <submittedName>
        <fullName evidence="2">Replication initiation factor RepA</fullName>
    </submittedName>
</protein>
<organism evidence="2 3">
    <name type="scientific">Fictibacillus macauensis ZFHKF-1</name>
    <dbReference type="NCBI Taxonomy" id="1196324"/>
    <lineage>
        <taxon>Bacteria</taxon>
        <taxon>Bacillati</taxon>
        <taxon>Bacillota</taxon>
        <taxon>Bacilli</taxon>
        <taxon>Bacillales</taxon>
        <taxon>Fictibacillaceae</taxon>
        <taxon>Fictibacillus</taxon>
    </lineage>
</organism>
<dbReference type="RefSeq" id="WP_007201908.1">
    <property type="nucleotide sequence ID" value="NZ_AKKV01000024.1"/>
</dbReference>
<keyword evidence="2" id="KW-0648">Protein biosynthesis</keyword>
<dbReference type="Gene3D" id="3.30.300.180">
    <property type="match status" value="1"/>
</dbReference>
<reference evidence="2 3" key="1">
    <citation type="journal article" date="2012" name="J. Bacteriol.">
        <title>Genome of Bacillus macauensis ZFHKF-1, a Long-Chain-Forming Bacterium.</title>
        <authorList>
            <person name="Cai L."/>
            <person name="Zhang T."/>
        </authorList>
    </citation>
    <scope>NUCLEOTIDE SEQUENCE [LARGE SCALE GENOMIC DNA]</scope>
    <source>
        <strain evidence="2 3">ZFHKF-1</strain>
    </source>
</reference>
<comment type="caution">
    <text evidence="2">The sequence shown here is derived from an EMBL/GenBank/DDBJ whole genome shotgun (WGS) entry which is preliminary data.</text>
</comment>
<dbReference type="PATRIC" id="fig|1196324.3.peg.1858"/>
<name>I8J2L7_9BACL</name>
<gene>
    <name evidence="2" type="ORF">A374_09074</name>
</gene>
<proteinExistence type="predicted"/>
<accession>I8J2L7</accession>
<dbReference type="OrthoDB" id="2966216at2"/>
<dbReference type="eggNOG" id="ENOG5033H38">
    <property type="taxonomic scope" value="Bacteria"/>
</dbReference>
<dbReference type="Proteomes" id="UP000004080">
    <property type="component" value="Unassembled WGS sequence"/>
</dbReference>
<dbReference type="STRING" id="1196324.A374_09074"/>
<dbReference type="EMBL" id="AKKV01000024">
    <property type="protein sequence ID" value="EIT85976.1"/>
    <property type="molecule type" value="Genomic_DNA"/>
</dbReference>
<sequence>MTSKDMTTDPLLYFRRGMEDGEDTLVYFKEEDVQQFTLESTGVPLPRLQAGVVYIDDYFMDYWMPVLGLVAGNVYLHLLRPTAGERACIHDEHTLAAKLGINEEALEEAFNTLEAFGFIFRFWKASGEGGPDVIFKVRQSVPLLDPLFLDMIPEVLQQEHEQFIGRLQQVYGYQLAQPIEEEEEEQEDQTRPEMVTRELPFEEVKEPALEEPTPEPVNEEVVKVESVEERVETVASSTADPVVEPLPVMEKEEPAPVNEIEEVIEEQSTMTEQEQKVWNLVLQALADKLPKPSMDTWFTNSYCKLNENERMATIHLFHAFENDWVQTRYHDIIASQLKKQFGNGKIDYVIHAE</sequence>
<keyword evidence="2" id="KW-0396">Initiation factor</keyword>
<evidence type="ECO:0000313" key="2">
    <source>
        <dbReference type="EMBL" id="EIT85976.1"/>
    </source>
</evidence>
<dbReference type="InterPro" id="IPR024633">
    <property type="entry name" value="DnaA_N_dom"/>
</dbReference>
<evidence type="ECO:0000259" key="1">
    <source>
        <dbReference type="Pfam" id="PF11638"/>
    </source>
</evidence>
<evidence type="ECO:0000313" key="3">
    <source>
        <dbReference type="Proteomes" id="UP000004080"/>
    </source>
</evidence>
<keyword evidence="3" id="KW-1185">Reference proteome</keyword>
<dbReference type="InterPro" id="IPR038454">
    <property type="entry name" value="DnaA_N_sf"/>
</dbReference>
<dbReference type="GO" id="GO:0003743">
    <property type="term" value="F:translation initiation factor activity"/>
    <property type="evidence" value="ECO:0007669"/>
    <property type="project" value="UniProtKB-KW"/>
</dbReference>
<dbReference type="Pfam" id="PF11638">
    <property type="entry name" value="DnaA_N"/>
    <property type="match status" value="1"/>
</dbReference>
<feature type="domain" description="DnaA N-terminal" evidence="1">
    <location>
        <begin position="275"/>
        <end position="338"/>
    </location>
</feature>